<evidence type="ECO:0000313" key="5">
    <source>
        <dbReference type="WBParaSite" id="ASIM_0001696301-mRNA-1"/>
    </source>
</evidence>
<dbReference type="Gene3D" id="3.40.50.12780">
    <property type="entry name" value="N-terminal domain of ligase-like"/>
    <property type="match status" value="1"/>
</dbReference>
<sequence length="255" mass="28097">LVLGNEKGQATFIAVCSKNRLEVDTFFHELILTWIISELAAYSYSDIIVSLYDTLGAEARTFITSMLADEASKVPSLKHIIVIEPFSEELKVRAEAAGISVHRFSEVEKLPKPEDISTVCYTSGTTGTPEGVILTHANVIAGTTCLNIFANLKITSEVMSEVNKSVFTRLLCTVAMACKKNELRCGILRQDSFFDQIVFKKTRDKFGGHVRLMTIGSAPVAPDVLIFVRAAFGCIVIQGYYKNAKATEETLDRND</sequence>
<dbReference type="GO" id="GO:0004467">
    <property type="term" value="F:long-chain fatty acid-CoA ligase activity"/>
    <property type="evidence" value="ECO:0007669"/>
    <property type="project" value="UniProtKB-EC"/>
</dbReference>
<dbReference type="GO" id="GO:0005783">
    <property type="term" value="C:endoplasmic reticulum"/>
    <property type="evidence" value="ECO:0007669"/>
    <property type="project" value="TreeGrafter"/>
</dbReference>
<protein>
    <recommendedName>
        <fullName evidence="3">long-chain-fatty-acid--CoA ligase</fullName>
        <ecNumber evidence="3">6.2.1.3</ecNumber>
    </recommendedName>
</protein>
<evidence type="ECO:0000256" key="2">
    <source>
        <dbReference type="ARBA" id="ARBA00022832"/>
    </source>
</evidence>
<keyword evidence="2" id="KW-0443">Lipid metabolism</keyword>
<dbReference type="InterPro" id="IPR000873">
    <property type="entry name" value="AMP-dep_synth/lig_dom"/>
</dbReference>
<dbReference type="EC" id="6.2.1.3" evidence="3"/>
<dbReference type="AlphaFoldDB" id="A0A0M3K7M2"/>
<dbReference type="SUPFAM" id="SSF56801">
    <property type="entry name" value="Acetyl-CoA synthetase-like"/>
    <property type="match status" value="1"/>
</dbReference>
<feature type="domain" description="AMP-dependent synthetase/ligase" evidence="4">
    <location>
        <begin position="33"/>
        <end position="145"/>
    </location>
</feature>
<dbReference type="Pfam" id="PF00501">
    <property type="entry name" value="AMP-binding"/>
    <property type="match status" value="1"/>
</dbReference>
<keyword evidence="2" id="KW-0276">Fatty acid metabolism</keyword>
<dbReference type="PANTHER" id="PTHR43272:SF107">
    <property type="entry name" value="LONG-CHAIN-FATTY-ACID--COA LIGASE 5"/>
    <property type="match status" value="1"/>
</dbReference>
<reference evidence="5" key="1">
    <citation type="submission" date="2017-02" db="UniProtKB">
        <authorList>
            <consortium name="WormBaseParasite"/>
        </authorList>
    </citation>
    <scope>IDENTIFICATION</scope>
</reference>
<accession>A0A0M3K7M2</accession>
<evidence type="ECO:0000259" key="4">
    <source>
        <dbReference type="Pfam" id="PF00501"/>
    </source>
</evidence>
<evidence type="ECO:0000256" key="1">
    <source>
        <dbReference type="ARBA" id="ARBA00022598"/>
    </source>
</evidence>
<evidence type="ECO:0000256" key="3">
    <source>
        <dbReference type="ARBA" id="ARBA00026121"/>
    </source>
</evidence>
<dbReference type="PANTHER" id="PTHR43272">
    <property type="entry name" value="LONG-CHAIN-FATTY-ACID--COA LIGASE"/>
    <property type="match status" value="1"/>
</dbReference>
<name>A0A0M3K7M2_ANISI</name>
<proteinExistence type="predicted"/>
<dbReference type="InterPro" id="IPR042099">
    <property type="entry name" value="ANL_N_sf"/>
</dbReference>
<dbReference type="WBParaSite" id="ASIM_0001696301-mRNA-1">
    <property type="protein sequence ID" value="ASIM_0001696301-mRNA-1"/>
    <property type="gene ID" value="ASIM_0001696301"/>
</dbReference>
<dbReference type="GO" id="GO:0016020">
    <property type="term" value="C:membrane"/>
    <property type="evidence" value="ECO:0007669"/>
    <property type="project" value="TreeGrafter"/>
</dbReference>
<organism evidence="5">
    <name type="scientific">Anisakis simplex</name>
    <name type="common">Herring worm</name>
    <dbReference type="NCBI Taxonomy" id="6269"/>
    <lineage>
        <taxon>Eukaryota</taxon>
        <taxon>Metazoa</taxon>
        <taxon>Ecdysozoa</taxon>
        <taxon>Nematoda</taxon>
        <taxon>Chromadorea</taxon>
        <taxon>Rhabditida</taxon>
        <taxon>Spirurina</taxon>
        <taxon>Ascaridomorpha</taxon>
        <taxon>Ascaridoidea</taxon>
        <taxon>Anisakidae</taxon>
        <taxon>Anisakis</taxon>
        <taxon>Anisakis simplex complex</taxon>
    </lineage>
</organism>
<keyword evidence="1" id="KW-0436">Ligase</keyword>